<gene>
    <name evidence="3" type="ORF">FKZ59_13420</name>
</gene>
<name>A0A540UW10_9BACL</name>
<reference evidence="3 4" key="1">
    <citation type="submission" date="2019-06" db="EMBL/GenBank/DDBJ databases">
        <title>Genome sequence of Ureibacillus terrenus.</title>
        <authorList>
            <person name="Maclea K.S."/>
            <person name="Simoes M."/>
        </authorList>
    </citation>
    <scope>NUCLEOTIDE SEQUENCE [LARGE SCALE GENOMIC DNA]</scope>
    <source>
        <strain evidence="3 4">ATCC BAA-384</strain>
    </source>
</reference>
<dbReference type="InterPro" id="IPR001119">
    <property type="entry name" value="SLH_dom"/>
</dbReference>
<dbReference type="Pfam" id="PF00395">
    <property type="entry name" value="SLH"/>
    <property type="match status" value="3"/>
</dbReference>
<dbReference type="PANTHER" id="PTHR43308">
    <property type="entry name" value="OUTER MEMBRANE PROTEIN ALPHA-RELATED"/>
    <property type="match status" value="1"/>
</dbReference>
<evidence type="ECO:0000313" key="3">
    <source>
        <dbReference type="EMBL" id="TQE88676.1"/>
    </source>
</evidence>
<feature type="domain" description="SLH" evidence="2">
    <location>
        <begin position="97"/>
        <end position="156"/>
    </location>
</feature>
<dbReference type="OrthoDB" id="2426257at2"/>
<organism evidence="3 4">
    <name type="scientific">Ureibacillus terrenus</name>
    <dbReference type="NCBI Taxonomy" id="118246"/>
    <lineage>
        <taxon>Bacteria</taxon>
        <taxon>Bacillati</taxon>
        <taxon>Bacillota</taxon>
        <taxon>Bacilli</taxon>
        <taxon>Bacillales</taxon>
        <taxon>Caryophanaceae</taxon>
        <taxon>Ureibacillus</taxon>
    </lineage>
</organism>
<comment type="caution">
    <text evidence="3">The sequence shown here is derived from an EMBL/GenBank/DDBJ whole genome shotgun (WGS) entry which is preliminary data.</text>
</comment>
<proteinExistence type="predicted"/>
<dbReference type="AlphaFoldDB" id="A0A540UW10"/>
<sequence length="538" mass="57552">MPKHSYHKFFSAAIAATVATAAAVAAPETHAEAKSFPDVKSTDYFYEAVKSLTERGIISGFPDGTFKPGKSVTRAQAAKILAGVLGLDTKNVKNPGFKDVGTSNEYYGAIAALANAGVISGYPDKTFKPNEPIQRNHMAKIIARAFQLEASSKTKLPFKDVSKDYEKYIKALYEYNITTGTTPDTFGGNANVNRGQLAAFVVRAENVEFETTFTITDISGNTVYAGDKRYIVPSGLQGFFSTANKPVLKGAQVKAKIKKGQIVSISSFALSNSGIQQLYRVIPLAKVNGKYQDFTLGYMNGHFVGLYSELKVSKGDKIELVAANDLTIYYELATAEELAQGKYRIATKDSARYKEPIPINASTYLHAIAVKDGKTVGEIKAPITVLTSGSAQNVNTATEQGAKGGENAIGNTVKVSGAEAGANAGNAAAGQNNQATSGTITSSGFNLKLSGDGDKVKVRISSSENIPLSDQIVIKVNDQVYTAEQLASNNPNEIVLEIPKDGQLQSLSISFKYLDAEKIMKTIVFPKIELPFFSFGGK</sequence>
<evidence type="ECO:0000259" key="2">
    <source>
        <dbReference type="PROSITE" id="PS51272"/>
    </source>
</evidence>
<dbReference type="RefSeq" id="WP_141603263.1">
    <property type="nucleotide sequence ID" value="NZ_JARMSB010000003.1"/>
</dbReference>
<dbReference type="PROSITE" id="PS51272">
    <property type="entry name" value="SLH"/>
    <property type="match status" value="3"/>
</dbReference>
<evidence type="ECO:0000256" key="1">
    <source>
        <dbReference type="SAM" id="SignalP"/>
    </source>
</evidence>
<accession>A0A540UW10</accession>
<protein>
    <recommendedName>
        <fullName evidence="2">SLH domain-containing protein</fullName>
    </recommendedName>
</protein>
<feature type="domain" description="SLH" evidence="2">
    <location>
        <begin position="157"/>
        <end position="215"/>
    </location>
</feature>
<feature type="domain" description="SLH" evidence="2">
    <location>
        <begin position="32"/>
        <end position="95"/>
    </location>
</feature>
<dbReference type="Proteomes" id="UP000315753">
    <property type="component" value="Unassembled WGS sequence"/>
</dbReference>
<feature type="chain" id="PRO_5038391347" description="SLH domain-containing protein" evidence="1">
    <location>
        <begin position="26"/>
        <end position="538"/>
    </location>
</feature>
<evidence type="ECO:0000313" key="4">
    <source>
        <dbReference type="Proteomes" id="UP000315753"/>
    </source>
</evidence>
<feature type="signal peptide" evidence="1">
    <location>
        <begin position="1"/>
        <end position="25"/>
    </location>
</feature>
<keyword evidence="1" id="KW-0732">Signal</keyword>
<dbReference type="EMBL" id="VIGD01000026">
    <property type="protein sequence ID" value="TQE88676.1"/>
    <property type="molecule type" value="Genomic_DNA"/>
</dbReference>
<keyword evidence="4" id="KW-1185">Reference proteome</keyword>
<dbReference type="InterPro" id="IPR051465">
    <property type="entry name" value="Cell_Envelope_Struct_Comp"/>
</dbReference>